<dbReference type="Proteomes" id="UP001056778">
    <property type="component" value="Chromosome 3"/>
</dbReference>
<proteinExistence type="predicted"/>
<dbReference type="EMBL" id="CM043017">
    <property type="protein sequence ID" value="KAI4464577.1"/>
    <property type="molecule type" value="Genomic_DNA"/>
</dbReference>
<sequence>MDFDLSKENIQPLRGGRNASQLVIALQAQNNNEYQRELLQQKEVFENAIRSYTGDDPLENWYNYISWVEQSYPKHGYEGNLRTLLEDCLTKFEHDSNYTNDRRFCKLWVKFIDYHENPLDLYHMLYTKGIGRGCSDLYKAWAYYYEVVGDYKSADLVFQRGARELAQPFDDLMAAHQNMIYAAGQQVIKGVDKERLEEQRKALTCLRSYRHGVVGSIRTPSSSSAGTLSTKQQPKSNVPVTVYESNAECIQGAEVAPMSVMSIARRDEGCKENLLKAGPWTTVANCKAPVTNRFPPITIHEDSEDIHQRGLILPADFVSFTREDFSNFKANLLYPEPADPQMIPKYPKALVYAEENTEYSLEEIKSRDYLVRSRTNTTGFNYETEQAIQSILDDKHVSTGAIHKSPYKFPEQLHQSPQYQQNVDYQSMQEPNQSVLTYNNIENNHVPLVFGHDQENPSHLLANYGEPKGNLYLRPLQQQQLQPLQLQQLDVPFGMGSPHHQLNSDVYTHPVSMDTLWRSPLESHSESIYGDTDTVQMSPKGASMKTPIKILSDDDLAETGSRGGLDIAAAAQPVDSAIINLDDDTNSSYGDAMPYQGMEQGNYDISSTQAFNFNLTSMKVSTPLQDRLSGSTNAVDVESSKKQLFSSDQKALSTILEETKSYGTSSSGSSLGTQSRKINNTNLTAEQNSYSSNLAQNLKANAALRSSLLGEYMDCQSQQTSPITELPPPIPVVKPTNITPLTKAPSDPFQTSLIQMLLERINFPGQHTYGYKRIATVPRLNVKKEIVAVGDNRYFVEKILGKGTYGSVFKAVDWHTKEIVALKFQKPANKWEFYICRELQARLADHPLKDKFMDVSLGFYNDQASILVSEFSPNGSLLDVANAIKQKSGRTMKEALCFFFCTEMLEIVSAMHQAKIIHADVKPDNFLVHLDTDNTVSLQLIDFGCSIDMAMFPQDTTFNRRVTTEDFVCCEMHDGRPWSYHTDLFCVAATAHVLLFDKYIQMQKKDGHWSITQRFSRYWRMDCWNMFFSSLLNQQNGPAKVDPLITMLRSALASSTDDFTTEMRFLVIKGVDKERLEEQRKALTCLRSYRHGVVGSIRTPSSSSAGTLSTKQQPKSNVPVTVYESNAECIQGAEVAPMSVMSIARRDEGCKENLLKAGPWTTVANCKAPVTNRFPPITIHEDSEDIHQRGLILPADFVSFTREDFSNFKANLLYPEPADPQMIPKYPKALVYAEENTEYSLEEIKSRDYLVRSRTNTTGFNYETEQAIQSILDDKHVSTGAIHKSPYKFPEQLHQSPQYQQNVDYQSMQEPNQSVLTYNNIENNHVPLVFGHDQENPSHLLANYGEPKGNLYLRPLQQQQLQPLQLQQLDVPFGMGSPHHQLNSDVYTHPVSMDTLWRSPLESHSESIYGDTDTVQMSPKGASMKTPIKILSDDDLAETGSRGGLDIAAAAQPVDSAIINLDDDTNSSYGDAMPYQGMEQGNYDISSTQAFNFNLTSMKVSTPLQDRLSGSTNAVDVESSKKQLFSSDQKALSTILEETKSYGTSSSGSSLGTQSRKINNTNLTAEQNSYSSNLAQNLKANAALRSSLLGEYMDCQSQQTSPITELPPPIPVVKPTNITPLTKAPSDPFQTSLIQMLLERINFPGQHTYGYKRIATVPRLNVKKEIVAVGDNRYFVEKILGKGTYGSVFKAVDWHTKEIVALKFQKPANKWEFYICRELQARLADHPLKDKFMDVSLGFYNDQASILVSEFSPNGSLLDVANAIKQKSGRTMKEALCFFFCTEMLEIVSAMHQAKIIHADVKPDNFLVHLDTDNTVSLQLIDFGCSIDMAMFPQDTTFNRRVTTEDFVCCEMHDGRPWSYHTDLFCVAATAHVLLFDKYIQMQKKDGHWSITQRFSRYWRMDCWNMFFSSLLNQQNGPAKVDPLITMLRSALASSTDDFTTEMRFLVNLLKGR</sequence>
<keyword evidence="1" id="KW-0808">Transferase</keyword>
<gene>
    <name evidence="1" type="ORF">MML48_3g00017764</name>
</gene>
<protein>
    <submittedName>
        <fullName evidence="1">Mitotic checkpoint serine/threonine-protein kinase bub1</fullName>
    </submittedName>
</protein>
<comment type="caution">
    <text evidence="1">The sequence shown here is derived from an EMBL/GenBank/DDBJ whole genome shotgun (WGS) entry which is preliminary data.</text>
</comment>
<evidence type="ECO:0000313" key="1">
    <source>
        <dbReference type="EMBL" id="KAI4464577.1"/>
    </source>
</evidence>
<keyword evidence="1" id="KW-0418">Kinase</keyword>
<keyword evidence="2" id="KW-1185">Reference proteome</keyword>
<reference evidence="1" key="1">
    <citation type="submission" date="2022-04" db="EMBL/GenBank/DDBJ databases">
        <title>Chromosome-scale genome assembly of Holotrichia oblita Faldermann.</title>
        <authorList>
            <person name="Rongchong L."/>
        </authorList>
    </citation>
    <scope>NUCLEOTIDE SEQUENCE</scope>
    <source>
        <strain evidence="1">81SQS9</strain>
    </source>
</reference>
<accession>A0ACB9TCQ4</accession>
<organism evidence="1 2">
    <name type="scientific">Holotrichia oblita</name>
    <name type="common">Chafer beetle</name>
    <dbReference type="NCBI Taxonomy" id="644536"/>
    <lineage>
        <taxon>Eukaryota</taxon>
        <taxon>Metazoa</taxon>
        <taxon>Ecdysozoa</taxon>
        <taxon>Arthropoda</taxon>
        <taxon>Hexapoda</taxon>
        <taxon>Insecta</taxon>
        <taxon>Pterygota</taxon>
        <taxon>Neoptera</taxon>
        <taxon>Endopterygota</taxon>
        <taxon>Coleoptera</taxon>
        <taxon>Polyphaga</taxon>
        <taxon>Scarabaeiformia</taxon>
        <taxon>Scarabaeidae</taxon>
        <taxon>Melolonthinae</taxon>
        <taxon>Holotrichia</taxon>
    </lineage>
</organism>
<evidence type="ECO:0000313" key="2">
    <source>
        <dbReference type="Proteomes" id="UP001056778"/>
    </source>
</evidence>
<name>A0ACB9TCQ4_HOLOL</name>